<proteinExistence type="predicted"/>
<organism evidence="1 2">
    <name type="scientific">Streptomyces lavendulae subsp. lavendulae</name>
    <dbReference type="NCBI Taxonomy" id="58340"/>
    <lineage>
        <taxon>Bacteria</taxon>
        <taxon>Bacillati</taxon>
        <taxon>Actinomycetota</taxon>
        <taxon>Actinomycetes</taxon>
        <taxon>Kitasatosporales</taxon>
        <taxon>Streptomycetaceae</taxon>
        <taxon>Streptomyces</taxon>
    </lineage>
</organism>
<protein>
    <submittedName>
        <fullName evidence="1">Uncharacterized protein</fullName>
    </submittedName>
</protein>
<dbReference type="EMBL" id="CP024985">
    <property type="protein sequence ID" value="ATZ29269.1"/>
    <property type="molecule type" value="Genomic_DNA"/>
</dbReference>
<accession>A0A2K8PRD8</accession>
<evidence type="ECO:0000313" key="2">
    <source>
        <dbReference type="Proteomes" id="UP000231791"/>
    </source>
</evidence>
<reference evidence="1 2" key="1">
    <citation type="submission" date="2017-11" db="EMBL/GenBank/DDBJ databases">
        <title>Complete genome sequence of Streptomyces lavendulae subsp. lavendulae CCM 3239 (formerly 'Streptomyces aureofaciens CCM 3239'), the producer of the angucycline-type antibiotic auricin.</title>
        <authorList>
            <person name="Busche T."/>
            <person name="Novakova R."/>
            <person name="Al'Dilaimi A."/>
            <person name="Homerova D."/>
            <person name="Feckova L."/>
            <person name="Rezuchova B."/>
            <person name="Mingyar E."/>
            <person name="Csolleiova D."/>
            <person name="Bekeova C."/>
            <person name="Winkler A."/>
            <person name="Sevcikova B."/>
            <person name="Kalinowski J."/>
            <person name="Kormanec J."/>
            <person name="Ruckert C."/>
        </authorList>
    </citation>
    <scope>NUCLEOTIDE SEQUENCE [LARGE SCALE GENOMIC DNA]</scope>
    <source>
        <strain evidence="1 2">CCM 3239</strain>
    </source>
</reference>
<name>A0A2K8PRD8_STRLA</name>
<sequence length="145" mass="16057">MKQTRDENADAAHPLDTAMDEELARRAAELVTAWVSTSTPLTESQGWTIIGLQHMGSAQGEMYAWGKLGTWEQQLTAVLAADDGSEESGHRVREAKRAATSDMRDMLLAGIPSGERTNRIWRNGLGPDPREELRRFVEKHAAQEA</sequence>
<dbReference type="RefSeq" id="WP_030227653.1">
    <property type="nucleotide sequence ID" value="NZ_CP024985.1"/>
</dbReference>
<dbReference type="OrthoDB" id="4280423at2"/>
<dbReference type="Proteomes" id="UP000231791">
    <property type="component" value="Chromosome"/>
</dbReference>
<dbReference type="AlphaFoldDB" id="A0A2K8PRD8"/>
<dbReference type="KEGG" id="slx:SLAV_37520"/>
<evidence type="ECO:0000313" key="1">
    <source>
        <dbReference type="EMBL" id="ATZ29269.1"/>
    </source>
</evidence>
<dbReference type="GeneID" id="49388451"/>
<keyword evidence="2" id="KW-1185">Reference proteome</keyword>
<gene>
    <name evidence="1" type="ORF">SLAV_37520</name>
</gene>